<keyword evidence="2" id="KW-1185">Reference proteome</keyword>
<name>A0A1R2D4X6_9CILI</name>
<dbReference type="EMBL" id="MPUH01000001">
    <property type="protein sequence ID" value="OMJ96293.1"/>
    <property type="molecule type" value="Genomic_DNA"/>
</dbReference>
<evidence type="ECO:0000313" key="2">
    <source>
        <dbReference type="Proteomes" id="UP000187209"/>
    </source>
</evidence>
<dbReference type="AlphaFoldDB" id="A0A1R2D4X6"/>
<organism evidence="1 2">
    <name type="scientific">Stentor coeruleus</name>
    <dbReference type="NCBI Taxonomy" id="5963"/>
    <lineage>
        <taxon>Eukaryota</taxon>
        <taxon>Sar</taxon>
        <taxon>Alveolata</taxon>
        <taxon>Ciliophora</taxon>
        <taxon>Postciliodesmatophora</taxon>
        <taxon>Heterotrichea</taxon>
        <taxon>Heterotrichida</taxon>
        <taxon>Stentoridae</taxon>
        <taxon>Stentor</taxon>
    </lineage>
</organism>
<sequence length="194" mass="22627">MSDKEIIDSKSLFDESDSNLSCISPIKVFITQKKKNHESIFRMRCVKRYASICNCIKSEHTEKISSKNQNEQKYDVINVEKKKKFVEVKKKPEHIQKKIISESSTPSRADSKYAIHTSDFKKIRLSSLFKAEANTRSFLENIQAYTSKHKPKATQKYSQKKFFSKVNRIASHTPELLSFNKIPKLYIHMSLMNK</sequence>
<comment type="caution">
    <text evidence="1">The sequence shown here is derived from an EMBL/GenBank/DDBJ whole genome shotgun (WGS) entry which is preliminary data.</text>
</comment>
<gene>
    <name evidence="1" type="ORF">SteCoe_18</name>
</gene>
<proteinExistence type="predicted"/>
<dbReference type="Proteomes" id="UP000187209">
    <property type="component" value="Unassembled WGS sequence"/>
</dbReference>
<evidence type="ECO:0000313" key="1">
    <source>
        <dbReference type="EMBL" id="OMJ96293.1"/>
    </source>
</evidence>
<protein>
    <submittedName>
        <fullName evidence="1">Uncharacterized protein</fullName>
    </submittedName>
</protein>
<accession>A0A1R2D4X6</accession>
<reference evidence="1 2" key="1">
    <citation type="submission" date="2016-11" db="EMBL/GenBank/DDBJ databases">
        <title>The macronuclear genome of Stentor coeruleus: a giant cell with tiny introns.</title>
        <authorList>
            <person name="Slabodnick M."/>
            <person name="Ruby J.G."/>
            <person name="Reiff S.B."/>
            <person name="Swart E.C."/>
            <person name="Gosai S."/>
            <person name="Prabakaran S."/>
            <person name="Witkowska E."/>
            <person name="Larue G.E."/>
            <person name="Fisher S."/>
            <person name="Freeman R.M."/>
            <person name="Gunawardena J."/>
            <person name="Chu W."/>
            <person name="Stover N.A."/>
            <person name="Gregory B.D."/>
            <person name="Nowacki M."/>
            <person name="Derisi J."/>
            <person name="Roy S.W."/>
            <person name="Marshall W.F."/>
            <person name="Sood P."/>
        </authorList>
    </citation>
    <scope>NUCLEOTIDE SEQUENCE [LARGE SCALE GENOMIC DNA]</scope>
    <source>
        <strain evidence="1">WM001</strain>
    </source>
</reference>